<dbReference type="InterPro" id="IPR010723">
    <property type="entry name" value="HemN_C"/>
</dbReference>
<comment type="function">
    <text evidence="2">Probably acts as a heme chaperone, transferring heme to an unknown acceptor. Binds one molecule of heme per monomer, possibly covalently. Binds 1 [4Fe-4S] cluster. The cluster is coordinated with 3 cysteines and an exchangeable S-adenosyl-L-methionine.</text>
</comment>
<comment type="similarity">
    <text evidence="1">Belongs to the anaerobic coproporphyrinogen-III oxidase family. HemW subfamily.</text>
</comment>
<dbReference type="SFLD" id="SFLDF00288">
    <property type="entry name" value="HemN-like__clustered_with_nucl"/>
    <property type="match status" value="1"/>
</dbReference>
<dbReference type="InterPro" id="IPR006638">
    <property type="entry name" value="Elp3/MiaA/NifB-like_rSAM"/>
</dbReference>
<dbReference type="STRING" id="1277257.G293_03255"/>
<dbReference type="GO" id="GO:0006779">
    <property type="term" value="P:porphyrin-containing compound biosynthetic process"/>
    <property type="evidence" value="ECO:0007669"/>
    <property type="project" value="InterPro"/>
</dbReference>
<dbReference type="PANTHER" id="PTHR13932">
    <property type="entry name" value="COPROPORPHYRINIGEN III OXIDASE"/>
    <property type="match status" value="1"/>
</dbReference>
<protein>
    <recommendedName>
        <fullName evidence="2">Heme chaperone HemW</fullName>
    </recommendedName>
</protein>
<dbReference type="NCBIfam" id="TIGR00539">
    <property type="entry name" value="hemN_rel"/>
    <property type="match status" value="1"/>
</dbReference>
<dbReference type="SFLD" id="SFLDG01065">
    <property type="entry name" value="anaerobic_coproporphyrinogen-I"/>
    <property type="match status" value="1"/>
</dbReference>
<keyword evidence="2" id="KW-0004">4Fe-4S</keyword>
<organism evidence="4 5">
    <name type="scientific">Candidatus Liberibacter africanus PTSAPSY</name>
    <dbReference type="NCBI Taxonomy" id="1277257"/>
    <lineage>
        <taxon>Bacteria</taxon>
        <taxon>Pseudomonadati</taxon>
        <taxon>Pseudomonadota</taxon>
        <taxon>Alphaproteobacteria</taxon>
        <taxon>Hyphomicrobiales</taxon>
        <taxon>Rhizobiaceae</taxon>
        <taxon>Liberibacter</taxon>
    </lineage>
</organism>
<keyword evidence="2" id="KW-0479">Metal-binding</keyword>
<keyword evidence="2" id="KW-0143">Chaperone</keyword>
<proteinExistence type="inferred from homology"/>
<dbReference type="Proteomes" id="UP000035503">
    <property type="component" value="Chromosome"/>
</dbReference>
<dbReference type="GO" id="GO:0046872">
    <property type="term" value="F:metal ion binding"/>
    <property type="evidence" value="ECO:0007669"/>
    <property type="project" value="UniProtKB-UniRule"/>
</dbReference>
<keyword evidence="2" id="KW-0349">Heme</keyword>
<dbReference type="SFLD" id="SFLDF00562">
    <property type="entry name" value="HemN-like__clustered_with_heat"/>
    <property type="match status" value="1"/>
</dbReference>
<dbReference type="SFLD" id="SFLDS00029">
    <property type="entry name" value="Radical_SAM"/>
    <property type="match status" value="1"/>
</dbReference>
<dbReference type="Pfam" id="PF06969">
    <property type="entry name" value="HemN_C"/>
    <property type="match status" value="1"/>
</dbReference>
<dbReference type="Gene3D" id="3.30.750.200">
    <property type="match status" value="1"/>
</dbReference>
<dbReference type="PATRIC" id="fig|1277257.4.peg.699"/>
<dbReference type="InterPro" id="IPR058240">
    <property type="entry name" value="rSAM_sf"/>
</dbReference>
<gene>
    <name evidence="4" type="ORF">G293_03255</name>
</gene>
<dbReference type="InterPro" id="IPR004559">
    <property type="entry name" value="HemW-like"/>
</dbReference>
<dbReference type="PROSITE" id="PS51918">
    <property type="entry name" value="RADICAL_SAM"/>
    <property type="match status" value="1"/>
</dbReference>
<dbReference type="InterPro" id="IPR007197">
    <property type="entry name" value="rSAM"/>
</dbReference>
<dbReference type="KEGG" id="lau:G293_03255"/>
<sequence>MFVLIEEMKHLDSYENDTKNQSPSTLGVYIHWPFCTKKCPYCDFNSHVRRYKVDQRHFVQSFLIEMQWMRELIESRVVSSIFFGGGTPSLIDPQNIAIIIDGIAKHWNLPSNVEITIEANPSSVEANNFRGYRKAGVNRISLGVQSLEEKSLKFLGRNHNVSDAISAIYLARDIFPRISFDLIYALPGQTMKQWEVELQKALSYAVDHLSLYQLTIEKKTLFYQMHKDGHLVLPSDNLAADLYNLTQSITSEHGLHAYEISNHALPGAESLHNLNYWRYGDYIGIGPGAHSRVKIGSHRIAMSIEKNPENWLKTVKERGHAVVEKEFLSFEQQADELLMMGMRLREGISIKDWEMLAERNLDIECAKELQRQGFIEKIESSRLRCTPKGMMMLDSVVTHLSM</sequence>
<dbReference type="GO" id="GO:0004109">
    <property type="term" value="F:coproporphyrinogen oxidase activity"/>
    <property type="evidence" value="ECO:0007669"/>
    <property type="project" value="InterPro"/>
</dbReference>
<evidence type="ECO:0000259" key="3">
    <source>
        <dbReference type="PROSITE" id="PS51918"/>
    </source>
</evidence>
<keyword evidence="2" id="KW-0411">Iron-sulfur</keyword>
<dbReference type="PANTHER" id="PTHR13932:SF5">
    <property type="entry name" value="RADICAL S-ADENOSYL METHIONINE DOMAIN-CONTAINING PROTEIN 1, MITOCHONDRIAL"/>
    <property type="match status" value="1"/>
</dbReference>
<accession>A0A0G3I314</accession>
<keyword evidence="2" id="KW-0949">S-adenosyl-L-methionine</keyword>
<evidence type="ECO:0000313" key="5">
    <source>
        <dbReference type="Proteomes" id="UP000035503"/>
    </source>
</evidence>
<comment type="subcellular location">
    <subcellularLocation>
        <location evidence="2">Cytoplasm</location>
    </subcellularLocation>
</comment>
<dbReference type="SMART" id="SM00729">
    <property type="entry name" value="Elp3"/>
    <property type="match status" value="1"/>
</dbReference>
<keyword evidence="2" id="KW-0408">Iron</keyword>
<dbReference type="GO" id="GO:0051539">
    <property type="term" value="F:4 iron, 4 sulfur cluster binding"/>
    <property type="evidence" value="ECO:0007669"/>
    <property type="project" value="UniProtKB-UniRule"/>
</dbReference>
<dbReference type="EMBL" id="CP004021">
    <property type="protein sequence ID" value="AKK20279.1"/>
    <property type="molecule type" value="Genomic_DNA"/>
</dbReference>
<dbReference type="InterPro" id="IPR034505">
    <property type="entry name" value="Coproporphyrinogen-III_oxidase"/>
</dbReference>
<dbReference type="GO" id="GO:0005737">
    <property type="term" value="C:cytoplasm"/>
    <property type="evidence" value="ECO:0007669"/>
    <property type="project" value="UniProtKB-SubCell"/>
</dbReference>
<dbReference type="SUPFAM" id="SSF102114">
    <property type="entry name" value="Radical SAM enzymes"/>
    <property type="match status" value="1"/>
</dbReference>
<dbReference type="AlphaFoldDB" id="A0A0G3I314"/>
<keyword evidence="5" id="KW-1185">Reference proteome</keyword>
<evidence type="ECO:0000256" key="1">
    <source>
        <dbReference type="ARBA" id="ARBA00006100"/>
    </source>
</evidence>
<dbReference type="Pfam" id="PF04055">
    <property type="entry name" value="Radical_SAM"/>
    <property type="match status" value="1"/>
</dbReference>
<dbReference type="CDD" id="cd01335">
    <property type="entry name" value="Radical_SAM"/>
    <property type="match status" value="1"/>
</dbReference>
<name>A0A0G3I314_LIBAF</name>
<reference evidence="4 5" key="1">
    <citation type="journal article" date="2015" name="Genome Announc.">
        <title>Complete Genome Sequence of 'Candidatus Liberibacter africanus,' a Bacterium Associated with Citrus Huanglongbing.</title>
        <authorList>
            <person name="Lin H."/>
            <person name="Pietersen G."/>
            <person name="Han C."/>
            <person name="Read D.A."/>
            <person name="Lou B."/>
            <person name="Gupta G."/>
            <person name="Civerolo E.L."/>
        </authorList>
    </citation>
    <scope>NUCLEOTIDE SEQUENCE [LARGE SCALE GENOMIC DNA]</scope>
    <source>
        <strain evidence="4 5">PTSAPSY</strain>
    </source>
</reference>
<feature type="domain" description="Radical SAM core" evidence="3">
    <location>
        <begin position="20"/>
        <end position="252"/>
    </location>
</feature>
<keyword evidence="2" id="KW-0963">Cytoplasm</keyword>
<evidence type="ECO:0000256" key="2">
    <source>
        <dbReference type="RuleBase" id="RU364116"/>
    </source>
</evidence>
<evidence type="ECO:0000313" key="4">
    <source>
        <dbReference type="EMBL" id="AKK20279.1"/>
    </source>
</evidence>